<keyword evidence="2" id="KW-1185">Reference proteome</keyword>
<dbReference type="EMBL" id="CP061800">
    <property type="protein sequence ID" value="QTA85671.1"/>
    <property type="molecule type" value="Genomic_DNA"/>
</dbReference>
<proteinExistence type="predicted"/>
<organism evidence="1 2">
    <name type="scientific">Desulfonema magnum</name>
    <dbReference type="NCBI Taxonomy" id="45655"/>
    <lineage>
        <taxon>Bacteria</taxon>
        <taxon>Pseudomonadati</taxon>
        <taxon>Thermodesulfobacteriota</taxon>
        <taxon>Desulfobacteria</taxon>
        <taxon>Desulfobacterales</taxon>
        <taxon>Desulfococcaceae</taxon>
        <taxon>Desulfonema</taxon>
    </lineage>
</organism>
<protein>
    <submittedName>
        <fullName evidence="1">Uncharacterized protein</fullName>
    </submittedName>
</protein>
<gene>
    <name evidence="1" type="ORF">dnm_016850</name>
</gene>
<evidence type="ECO:0000313" key="1">
    <source>
        <dbReference type="EMBL" id="QTA85671.1"/>
    </source>
</evidence>
<dbReference type="KEGG" id="dmm:dnm_016850"/>
<dbReference type="AlphaFoldDB" id="A0A975BHW8"/>
<accession>A0A975BHW8</accession>
<reference evidence="1" key="1">
    <citation type="journal article" date="2021" name="Microb. Physiol.">
        <title>Proteogenomic Insights into the Physiology of Marine, Sulfate-Reducing, Filamentous Desulfonema limicola and Desulfonema magnum.</title>
        <authorList>
            <person name="Schnaars V."/>
            <person name="Wohlbrand L."/>
            <person name="Scheve S."/>
            <person name="Hinrichs C."/>
            <person name="Reinhardt R."/>
            <person name="Rabus R."/>
        </authorList>
    </citation>
    <scope>NUCLEOTIDE SEQUENCE</scope>
    <source>
        <strain evidence="1">4be13</strain>
    </source>
</reference>
<sequence length="37" mass="4311">MADLIIMQNPKVQGKGIRKGKWAYPLSLYFLCRPDRC</sequence>
<dbReference type="Proteomes" id="UP000663722">
    <property type="component" value="Chromosome"/>
</dbReference>
<name>A0A975BHW8_9BACT</name>
<evidence type="ECO:0000313" key="2">
    <source>
        <dbReference type="Proteomes" id="UP000663722"/>
    </source>
</evidence>